<reference evidence="1 2" key="1">
    <citation type="submission" date="2020-11" db="EMBL/GenBank/DDBJ databases">
        <title>Hymenobacter sp.</title>
        <authorList>
            <person name="Kim M.K."/>
        </authorList>
    </citation>
    <scope>NUCLEOTIDE SEQUENCE [LARGE SCALE GENOMIC DNA]</scope>
    <source>
        <strain evidence="1 2">BT594</strain>
    </source>
</reference>
<keyword evidence="2" id="KW-1185">Reference proteome</keyword>
<protein>
    <recommendedName>
        <fullName evidence="3">Carboxypeptidase regulatory-like domain-containing protein</fullName>
    </recommendedName>
</protein>
<proteinExistence type="predicted"/>
<sequence length="131" mass="14884">MKSFFVFLFIIALILPGCIIYPRMVHIYITPEYKAIVIDQAGRPVSGIVATFEQENTQQPSDTTTADGIIYLAPKRTFIAFDYITMDPTMYIKATIKPADIHSKINPVVRRLNFCYCSKRITTITDTVVIK</sequence>
<dbReference type="Proteomes" id="UP000601099">
    <property type="component" value="Unassembled WGS sequence"/>
</dbReference>
<name>A0ABS0L905_9BACT</name>
<evidence type="ECO:0008006" key="3">
    <source>
        <dbReference type="Google" id="ProtNLM"/>
    </source>
</evidence>
<dbReference type="RefSeq" id="WP_196956965.1">
    <property type="nucleotide sequence ID" value="NZ_JADWYK010000018.1"/>
</dbReference>
<gene>
    <name evidence="1" type="ORF">I5L79_20545</name>
</gene>
<evidence type="ECO:0000313" key="1">
    <source>
        <dbReference type="EMBL" id="MBG8555944.1"/>
    </source>
</evidence>
<organism evidence="1 2">
    <name type="scientific">Hymenobacter guriensis</name>
    <dbReference type="NCBI Taxonomy" id="2793065"/>
    <lineage>
        <taxon>Bacteria</taxon>
        <taxon>Pseudomonadati</taxon>
        <taxon>Bacteroidota</taxon>
        <taxon>Cytophagia</taxon>
        <taxon>Cytophagales</taxon>
        <taxon>Hymenobacteraceae</taxon>
        <taxon>Hymenobacter</taxon>
    </lineage>
</organism>
<evidence type="ECO:0000313" key="2">
    <source>
        <dbReference type="Proteomes" id="UP000601099"/>
    </source>
</evidence>
<dbReference type="EMBL" id="JADWYK010000018">
    <property type="protein sequence ID" value="MBG8555944.1"/>
    <property type="molecule type" value="Genomic_DNA"/>
</dbReference>
<comment type="caution">
    <text evidence="1">The sequence shown here is derived from an EMBL/GenBank/DDBJ whole genome shotgun (WGS) entry which is preliminary data.</text>
</comment>
<accession>A0ABS0L905</accession>